<feature type="non-terminal residue" evidence="3">
    <location>
        <position position="1"/>
    </location>
</feature>
<gene>
    <name evidence="3" type="ORF">KI387_002938</name>
</gene>
<evidence type="ECO:0000256" key="1">
    <source>
        <dbReference type="ARBA" id="ARBA00022723"/>
    </source>
</evidence>
<sequence length="108" mass="12191">YGKVFKSHLLGSPTIVSTDPEVSKVVLQNDGRIFVPSYPKSLNELMGKSSILQLNGNLQKRLHGLIGSFLKSPELKEQITVDIEKYVLDSMKNWKDGQLVYIQDETKK</sequence>
<evidence type="ECO:0000313" key="4">
    <source>
        <dbReference type="Proteomes" id="UP000824469"/>
    </source>
</evidence>
<dbReference type="Gene3D" id="1.10.630.10">
    <property type="entry name" value="Cytochrome P450"/>
    <property type="match status" value="1"/>
</dbReference>
<dbReference type="OMA" id="MSETFIM"/>
<protein>
    <submittedName>
        <fullName evidence="3">Uncharacterized protein</fullName>
    </submittedName>
</protein>
<dbReference type="EMBL" id="JAHRHJ020000001">
    <property type="protein sequence ID" value="KAH9330830.1"/>
    <property type="molecule type" value="Genomic_DNA"/>
</dbReference>
<keyword evidence="2" id="KW-0408">Iron</keyword>
<accession>A0AA38LQC4</accession>
<keyword evidence="1" id="KW-0479">Metal-binding</keyword>
<proteinExistence type="predicted"/>
<dbReference type="GO" id="GO:0005506">
    <property type="term" value="F:iron ion binding"/>
    <property type="evidence" value="ECO:0007669"/>
    <property type="project" value="InterPro"/>
</dbReference>
<dbReference type="AlphaFoldDB" id="A0AA38LQC4"/>
<reference evidence="3 4" key="1">
    <citation type="journal article" date="2021" name="Nat. Plants">
        <title>The Taxus genome provides insights into paclitaxel biosynthesis.</title>
        <authorList>
            <person name="Xiong X."/>
            <person name="Gou J."/>
            <person name="Liao Q."/>
            <person name="Li Y."/>
            <person name="Zhou Q."/>
            <person name="Bi G."/>
            <person name="Li C."/>
            <person name="Du R."/>
            <person name="Wang X."/>
            <person name="Sun T."/>
            <person name="Guo L."/>
            <person name="Liang H."/>
            <person name="Lu P."/>
            <person name="Wu Y."/>
            <person name="Zhang Z."/>
            <person name="Ro D.K."/>
            <person name="Shang Y."/>
            <person name="Huang S."/>
            <person name="Yan J."/>
        </authorList>
    </citation>
    <scope>NUCLEOTIDE SEQUENCE [LARGE SCALE GENOMIC DNA]</scope>
    <source>
        <strain evidence="3">Ta-2019</strain>
    </source>
</reference>
<keyword evidence="4" id="KW-1185">Reference proteome</keyword>
<dbReference type="InterPro" id="IPR036396">
    <property type="entry name" value="Cyt_P450_sf"/>
</dbReference>
<evidence type="ECO:0000313" key="3">
    <source>
        <dbReference type="EMBL" id="KAH9330830.1"/>
    </source>
</evidence>
<dbReference type="SUPFAM" id="SSF48264">
    <property type="entry name" value="Cytochrome P450"/>
    <property type="match status" value="1"/>
</dbReference>
<name>A0AA38LQC4_TAXCH</name>
<dbReference type="PANTHER" id="PTHR24286">
    <property type="entry name" value="CYTOCHROME P450 26"/>
    <property type="match status" value="1"/>
</dbReference>
<dbReference type="GO" id="GO:0016709">
    <property type="term" value="F:oxidoreductase activity, acting on paired donors, with incorporation or reduction of molecular oxygen, NAD(P)H as one donor, and incorporation of one atom of oxygen"/>
    <property type="evidence" value="ECO:0007669"/>
    <property type="project" value="TreeGrafter"/>
</dbReference>
<dbReference type="GO" id="GO:0016125">
    <property type="term" value="P:sterol metabolic process"/>
    <property type="evidence" value="ECO:0007669"/>
    <property type="project" value="TreeGrafter"/>
</dbReference>
<dbReference type="GO" id="GO:0020037">
    <property type="term" value="F:heme binding"/>
    <property type="evidence" value="ECO:0007669"/>
    <property type="project" value="InterPro"/>
</dbReference>
<comment type="caution">
    <text evidence="3">The sequence shown here is derived from an EMBL/GenBank/DDBJ whole genome shotgun (WGS) entry which is preliminary data.</text>
</comment>
<dbReference type="GO" id="GO:0010268">
    <property type="term" value="P:brassinosteroid homeostasis"/>
    <property type="evidence" value="ECO:0007669"/>
    <property type="project" value="TreeGrafter"/>
</dbReference>
<evidence type="ECO:0000256" key="2">
    <source>
        <dbReference type="ARBA" id="ARBA00023004"/>
    </source>
</evidence>
<organism evidence="3 4">
    <name type="scientific">Taxus chinensis</name>
    <name type="common">Chinese yew</name>
    <name type="synonym">Taxus wallichiana var. chinensis</name>
    <dbReference type="NCBI Taxonomy" id="29808"/>
    <lineage>
        <taxon>Eukaryota</taxon>
        <taxon>Viridiplantae</taxon>
        <taxon>Streptophyta</taxon>
        <taxon>Embryophyta</taxon>
        <taxon>Tracheophyta</taxon>
        <taxon>Spermatophyta</taxon>
        <taxon>Pinopsida</taxon>
        <taxon>Pinidae</taxon>
        <taxon>Conifers II</taxon>
        <taxon>Cupressales</taxon>
        <taxon>Taxaceae</taxon>
        <taxon>Taxus</taxon>
    </lineage>
</organism>
<dbReference type="Proteomes" id="UP000824469">
    <property type="component" value="Unassembled WGS sequence"/>
</dbReference>
<dbReference type="GO" id="GO:0016132">
    <property type="term" value="P:brassinosteroid biosynthetic process"/>
    <property type="evidence" value="ECO:0007669"/>
    <property type="project" value="TreeGrafter"/>
</dbReference>
<feature type="non-terminal residue" evidence="3">
    <location>
        <position position="108"/>
    </location>
</feature>
<dbReference type="PANTHER" id="PTHR24286:SF254">
    <property type="entry name" value="3-EPI-6-DEOXOCATHASTERONE 23-MONOOXYGENASE CYP90C1"/>
    <property type="match status" value="1"/>
</dbReference>